<dbReference type="EMBL" id="SELH01000025">
    <property type="protein sequence ID" value="TWP26870.1"/>
    <property type="molecule type" value="Genomic_DNA"/>
</dbReference>
<sequence>MKMDLPTMNTLYKENKKKQSQRKNILFFLFFLYGFIQAQVYPVQVNHYYVPPYSPQLSDYALSTENKFTLRLLMQDIHVVNRKVKLKLYIEGSGFKAVSQDYVVGAPDIYLTGGVMQEFSSIDLRAYFEFQNLQGINSAQYSRPLNEGMYLFSWEVYDFLTNEKLSQKSTVPLYIVQNEPPLLNLPVNGENIQERTPQNLIFQWMPRHINAPNTRYLFQLRELWDNQIDPRAAFLSSPDYYTQETYGTTLLYTMANPSLIPGKTYAWRVQAVSSNGLSENHVFKNNGYSEIYYFTYSTGCEAPTFLLSEALSSQTVKLYWQGRPQHHKYHVQYRKKGNPRAEWFDVYTQNNQVQVSELEPGATYEFRVGGTCEPLTGLTQHYTYSGLQQFTLPEKKGSKDSSYNCGIQPEIKITNKNPLLNLAVNESFSAGDFTVKVKQISGQNGVYNGTGYITVPYFADTRIAVEFRGIQINTDYQLFSGVINTTYDPSWGGMSDVGTLTGEGRDGKKDIEVNFPVKEIIVQGDKILIIGENGETVEYPLGKDYQLVDSNGKVYTIDEKGNVTEGGILSEAGASNPKTTEGVDAKGSITQLTAQGIRVSFTQASDSRYAFDAVEKNDPEEVRKNYKKIDPNYYLPYKAVKNGNTDYLLANVVVEGPEINADSLIFRTQDGVAIKSEKISSGQYKLTLEGRFNNAEEEVQAVIKQKGKYQTAGAFILVHITDQEPARVVLVKLDKKAQLPASQELEKYLNQVYHPAGGIFTVGESLDLSEVVSLEGNTITTDKSGALAQYTEQQQQINQKVKELPEFDPSTYYLLITEKSASSGEIGFMPLGRQFGYVFKNSNLRTYAHELGHGVYSLKHPQEVPQGKTDLLMDYGQGTKLSRQDWAAIQNPQLHIGWFDDKNEGEDRGNDGIDLLGNIITKVVFNKPGFELVGLMGNDIKYLRTGYEEYDINSKELIASYDAKIVNNKVVYVDSRNNIMPYEVVTSPSGDALILKLVNDDCAFGKATIKNWNKSDFTSSDEVSNAVANILEKQKPEWKYQSIYNYESRCNQVEFEKIFLVTNDFKLPGGIKTVLTEVEWEEQTKEIVNKINQSLAQQSDTYSYDENKTNYKFIIGSENLPLTKEEMIKFEHKFSYLSEYAKEKGNPLEIYVVAQEIGVLLSPNLWQQFSKEVYERSKLNGRNVVLITVPFYSTYQEGAIIDKSAYYMFPGYYNGYGFVAADKISRVKVTNRNTTTYDIRYVGVTSGDLNNFISDVYKQTYKPTKIHMGLLYADGSISHEIKEYTEYQSGLDFCKKIVLLKKAEYEKVKMLNDAYDGLETAYEESELEWVDFKVKYLLNLLIERDRIIKESKESDDNWEEVENIQVFKEKYIDQDADNYIKYYAFKNIRALENIKIAVGAQGQIFDINHVYKADFYKKSFDPIVYNTLDILGTVLTVVGGDVVTDGIGLAYSVYRKDVFNMAIYSSAIIIQGVSSGELRLISKIGSVPKLLNISFKGEKYILKDGSIILKDEEGITTLAQFFGISPDKLTKTEVDNFIKAFQNKEIKENYLQKILKETTEEGRVKLFKKAIGISPEATQVIEKLAESVARSVEARVRNKEIAEEIVVKAMYIDDKLGNNKMLTMIGELMDNPKFKNPEDLLGNLNSFFINSEKNSLQLNSLAAPNLYKEYEEAKYLLDLGHEAFIPIKWDKLTEELANFINMDKTGKRLQYFKNAEKSGKLDQAIKAFQIYKKNKITPTLCP</sequence>
<reference evidence="2 3" key="1">
    <citation type="submission" date="2019-02" db="EMBL/GenBank/DDBJ databases">
        <title>Apibacter muscae sp. nov.: a novel member of the house fly microbiota.</title>
        <authorList>
            <person name="Park R."/>
        </authorList>
    </citation>
    <scope>NUCLEOTIDE SEQUENCE [LARGE SCALE GENOMIC DNA]</scope>
    <source>
        <strain evidence="2 3">AL1</strain>
    </source>
</reference>
<dbReference type="InterPro" id="IPR013783">
    <property type="entry name" value="Ig-like_fold"/>
</dbReference>
<dbReference type="InterPro" id="IPR036116">
    <property type="entry name" value="FN3_sf"/>
</dbReference>
<evidence type="ECO:0000259" key="1">
    <source>
        <dbReference type="PROSITE" id="PS50853"/>
    </source>
</evidence>
<keyword evidence="3" id="KW-1185">Reference proteome</keyword>
<dbReference type="Proteomes" id="UP000319499">
    <property type="component" value="Unassembled WGS sequence"/>
</dbReference>
<organism evidence="2 3">
    <name type="scientific">Apibacter muscae</name>
    <dbReference type="NCBI Taxonomy" id="2509004"/>
    <lineage>
        <taxon>Bacteria</taxon>
        <taxon>Pseudomonadati</taxon>
        <taxon>Bacteroidota</taxon>
        <taxon>Flavobacteriia</taxon>
        <taxon>Flavobacteriales</taxon>
        <taxon>Weeksellaceae</taxon>
        <taxon>Apibacter</taxon>
    </lineage>
</organism>
<dbReference type="Gene3D" id="2.60.40.10">
    <property type="entry name" value="Immunoglobulins"/>
    <property type="match status" value="2"/>
</dbReference>
<protein>
    <submittedName>
        <fullName evidence="2">Fibronectin type III domain-containing protein</fullName>
    </submittedName>
</protein>
<proteinExistence type="predicted"/>
<dbReference type="OrthoDB" id="1521695at2"/>
<evidence type="ECO:0000313" key="2">
    <source>
        <dbReference type="EMBL" id="TWP26870.1"/>
    </source>
</evidence>
<dbReference type="InterPro" id="IPR003961">
    <property type="entry name" value="FN3_dom"/>
</dbReference>
<feature type="domain" description="Fibronectin type-III" evidence="1">
    <location>
        <begin position="302"/>
        <end position="395"/>
    </location>
</feature>
<dbReference type="CDD" id="cd00063">
    <property type="entry name" value="FN3"/>
    <property type="match status" value="1"/>
</dbReference>
<accession>A0A563D9H7</accession>
<dbReference type="SMART" id="SM00060">
    <property type="entry name" value="FN3"/>
    <property type="match status" value="2"/>
</dbReference>
<comment type="caution">
    <text evidence="2">The sequence shown here is derived from an EMBL/GenBank/DDBJ whole genome shotgun (WGS) entry which is preliminary data.</text>
</comment>
<name>A0A563D9H7_9FLAO</name>
<dbReference type="SUPFAM" id="SSF49265">
    <property type="entry name" value="Fibronectin type III"/>
    <property type="match status" value="1"/>
</dbReference>
<dbReference type="PROSITE" id="PS50853">
    <property type="entry name" value="FN3"/>
    <property type="match status" value="1"/>
</dbReference>
<gene>
    <name evidence="2" type="ORF">ETU09_09965</name>
</gene>
<evidence type="ECO:0000313" key="3">
    <source>
        <dbReference type="Proteomes" id="UP000319499"/>
    </source>
</evidence>